<proteinExistence type="inferred from homology"/>
<dbReference type="OrthoDB" id="9813569at2"/>
<dbReference type="Pfam" id="PF00294">
    <property type="entry name" value="PfkB"/>
    <property type="match status" value="1"/>
</dbReference>
<dbReference type="STRING" id="709015.GCA_000472485_02843"/>
<dbReference type="PANTHER" id="PTHR43320">
    <property type="entry name" value="SUGAR KINASE"/>
    <property type="match status" value="1"/>
</dbReference>
<organism evidence="5 6">
    <name type="scientific">Pontibacter actiniarum</name>
    <dbReference type="NCBI Taxonomy" id="323450"/>
    <lineage>
        <taxon>Bacteria</taxon>
        <taxon>Pseudomonadati</taxon>
        <taxon>Bacteroidota</taxon>
        <taxon>Cytophagia</taxon>
        <taxon>Cytophagales</taxon>
        <taxon>Hymenobacteraceae</taxon>
        <taxon>Pontibacter</taxon>
    </lineage>
</organism>
<name>A0A1X9YU65_9BACT</name>
<evidence type="ECO:0000313" key="6">
    <source>
        <dbReference type="Proteomes" id="UP000266292"/>
    </source>
</evidence>
<keyword evidence="2" id="KW-0808">Transferase</keyword>
<dbReference type="RefSeq" id="WP_025608028.1">
    <property type="nucleotide sequence ID" value="NZ_CP021235.1"/>
</dbReference>
<dbReference type="InterPro" id="IPR011611">
    <property type="entry name" value="PfkB_dom"/>
</dbReference>
<dbReference type="InterPro" id="IPR052700">
    <property type="entry name" value="Carb_kinase_PfkB-like"/>
</dbReference>
<keyword evidence="6" id="KW-1185">Reference proteome</keyword>
<dbReference type="EMBL" id="CP021235">
    <property type="protein sequence ID" value="ARS36460.1"/>
    <property type="molecule type" value="Genomic_DNA"/>
</dbReference>
<keyword evidence="3 5" id="KW-0418">Kinase</keyword>
<evidence type="ECO:0000256" key="3">
    <source>
        <dbReference type="ARBA" id="ARBA00022777"/>
    </source>
</evidence>
<evidence type="ECO:0000256" key="1">
    <source>
        <dbReference type="ARBA" id="ARBA00010688"/>
    </source>
</evidence>
<dbReference type="Gene3D" id="3.40.1190.20">
    <property type="match status" value="1"/>
</dbReference>
<evidence type="ECO:0000256" key="2">
    <source>
        <dbReference type="ARBA" id="ARBA00022679"/>
    </source>
</evidence>
<dbReference type="CDD" id="cd01166">
    <property type="entry name" value="KdgK"/>
    <property type="match status" value="1"/>
</dbReference>
<dbReference type="PANTHER" id="PTHR43320:SF2">
    <property type="entry name" value="2-DEHYDRO-3-DEOXYGLUCONOKINASE_2-DEHYDRO-3-DEOXYGALACTONOKINASE"/>
    <property type="match status" value="1"/>
</dbReference>
<dbReference type="GO" id="GO:0016301">
    <property type="term" value="F:kinase activity"/>
    <property type="evidence" value="ECO:0007669"/>
    <property type="project" value="UniProtKB-KW"/>
</dbReference>
<comment type="similarity">
    <text evidence="1">Belongs to the carbohydrate kinase PfkB family.</text>
</comment>
<protein>
    <submittedName>
        <fullName evidence="5">Carbohydrate kinase</fullName>
    </submittedName>
</protein>
<evidence type="ECO:0000313" key="5">
    <source>
        <dbReference type="EMBL" id="ARS36460.1"/>
    </source>
</evidence>
<dbReference type="SUPFAM" id="SSF53613">
    <property type="entry name" value="Ribokinase-like"/>
    <property type="match status" value="1"/>
</dbReference>
<evidence type="ECO:0000259" key="4">
    <source>
        <dbReference type="Pfam" id="PF00294"/>
    </source>
</evidence>
<feature type="domain" description="Carbohydrate kinase PfkB" evidence="4">
    <location>
        <begin position="5"/>
        <end position="318"/>
    </location>
</feature>
<gene>
    <name evidence="5" type="ORF">CA264_14010</name>
</gene>
<accession>A0A1X9YU65</accession>
<dbReference type="KEGG" id="pact:CA264_14010"/>
<dbReference type="InterPro" id="IPR029056">
    <property type="entry name" value="Ribokinase-like"/>
</dbReference>
<dbReference type="AlphaFoldDB" id="A0A1X9YU65"/>
<reference evidence="6" key="1">
    <citation type="submission" date="2017-05" db="EMBL/GenBank/DDBJ databases">
        <authorList>
            <person name="Ray J."/>
            <person name="Price M."/>
            <person name="Deutschbauer A."/>
        </authorList>
    </citation>
    <scope>NUCLEOTIDE SEQUENCE [LARGE SCALE GENOMIC DNA]</scope>
    <source>
        <strain evidence="6">DSM 19842</strain>
    </source>
</reference>
<sequence>MKNGKILTFGELLWRVASAAKGAEEPTEGLMQMHPGGAEANVAAALGRWQLPCSYFSCLPENELATRALTELANCGVDTSPVLRQGDRMGLYFLLTANGLSTGQVVYDRKHSAFSQLAPGQLDWESLLQGYTWFHWSAISPALNANTAALCKEALTAARKLGLTVSVDLNHRNRLWDYGQSPREVMPELVALCDVVMGNIWAAHTMLGTPLAAGLGRETEQQTYLRHAAQAAADIQQQFPQCRHVAFTFRFMDSPNHNLFYGTYHHGTRHYTSATHETQELVDRIGSGDAFMAGLIYGLYQQLDGQAVVDFATSAAFQKLFVSGDFGKHTVTQIKAHMASAEA</sequence>
<dbReference type="Proteomes" id="UP000266292">
    <property type="component" value="Chromosome"/>
</dbReference>